<name>Q84IQ4_SPOGL</name>
<dbReference type="InterPro" id="IPR001031">
    <property type="entry name" value="Thioesterase"/>
</dbReference>
<dbReference type="InterPro" id="IPR029058">
    <property type="entry name" value="AB_hydrolase_fold"/>
</dbReference>
<evidence type="ECO:0000313" key="3">
    <source>
        <dbReference type="EMBL" id="BAC54956.1"/>
    </source>
</evidence>
<gene>
    <name evidence="3" type="primary">ctsX</name>
</gene>
<evidence type="ECO:0000256" key="1">
    <source>
        <dbReference type="ARBA" id="ARBA00007169"/>
    </source>
</evidence>
<dbReference type="SUPFAM" id="SSF53474">
    <property type="entry name" value="alpha/beta-Hydrolases"/>
    <property type="match status" value="1"/>
</dbReference>
<feature type="domain" description="Thioesterase" evidence="2">
    <location>
        <begin position="28"/>
        <end position="77"/>
    </location>
</feature>
<organism evidence="3">
    <name type="scientific">Sporosarcina globispora</name>
    <name type="common">Bacillus globisporus</name>
    <dbReference type="NCBI Taxonomy" id="1459"/>
    <lineage>
        <taxon>Bacteria</taxon>
        <taxon>Bacillati</taxon>
        <taxon>Bacillota</taxon>
        <taxon>Bacilli</taxon>
        <taxon>Bacillales</taxon>
        <taxon>Caryophanaceae</taxon>
        <taxon>Sporosarcina</taxon>
    </lineage>
</organism>
<dbReference type="GO" id="GO:0008610">
    <property type="term" value="P:lipid biosynthetic process"/>
    <property type="evidence" value="ECO:0007669"/>
    <property type="project" value="TreeGrafter"/>
</dbReference>
<dbReference type="AlphaFoldDB" id="Q84IQ4"/>
<sequence>ELGKNPSLQAWTQAVEEAGVYIASAMAGAGGGAYGLIGHCWGGLLAFETGHWLKACGMQEPTHLFVSGCSPPHLLQARPDLGTGPSGPAPLPDACRIAQAYRMPSRRGPLLARLSVFAGRRDPGVYVDSLAEWGRYTARICDVHIGEGGHADWGPDADRWLPFVQMIAEREYSSS</sequence>
<evidence type="ECO:0000259" key="2">
    <source>
        <dbReference type="Pfam" id="PF00975"/>
    </source>
</evidence>
<dbReference type="Gene3D" id="3.40.50.1820">
    <property type="entry name" value="alpha/beta hydrolase"/>
    <property type="match status" value="2"/>
</dbReference>
<accession>Q84IQ4</accession>
<protein>
    <submittedName>
        <fullName evidence="3">Uncharacterized protein ctsX</fullName>
    </submittedName>
</protein>
<feature type="non-terminal residue" evidence="3">
    <location>
        <position position="1"/>
    </location>
</feature>
<comment type="similarity">
    <text evidence="1">Belongs to the thioesterase family.</text>
</comment>
<reference evidence="3" key="1">
    <citation type="journal article" date="2003" name="J. Biosci. Bioeng.">
        <title>6-Alpha-glucosyltransferase and 3-alpha-isomaltosyltransferase from Bacillus globisporus N75.</title>
        <authorList>
            <person name="Aga H."/>
            <person name="Nishimoto T."/>
            <person name="Kuniyoshi M."/>
            <person name="Maruta K."/>
            <person name="Yamashita H."/>
            <person name="Higashiyama T."/>
            <person name="Nakada T."/>
            <person name="Kubota M."/>
            <person name="Fukuda S."/>
            <person name="Kurimoto M."/>
            <person name="Tsujisaka Y."/>
        </authorList>
    </citation>
    <scope>NUCLEOTIDE SEQUENCE</scope>
    <source>
        <strain evidence="3">N75</strain>
    </source>
</reference>
<proteinExistence type="inferred from homology"/>
<dbReference type="PANTHER" id="PTHR11487">
    <property type="entry name" value="THIOESTERASE"/>
    <property type="match status" value="1"/>
</dbReference>
<dbReference type="EMBL" id="AB089152">
    <property type="protein sequence ID" value="BAC54956.1"/>
    <property type="molecule type" value="Genomic_DNA"/>
</dbReference>
<dbReference type="PANTHER" id="PTHR11487:SF0">
    <property type="entry name" value="S-ACYL FATTY ACID SYNTHASE THIOESTERASE, MEDIUM CHAIN"/>
    <property type="match status" value="1"/>
</dbReference>
<dbReference type="InterPro" id="IPR012223">
    <property type="entry name" value="TEII"/>
</dbReference>
<dbReference type="Pfam" id="PF00975">
    <property type="entry name" value="Thioesterase"/>
    <property type="match status" value="1"/>
</dbReference>